<accession>A0A397T109</accession>
<evidence type="ECO:0000313" key="4">
    <source>
        <dbReference type="Proteomes" id="UP000265703"/>
    </source>
</evidence>
<feature type="region of interest" description="Disordered" evidence="2">
    <location>
        <begin position="663"/>
        <end position="700"/>
    </location>
</feature>
<evidence type="ECO:0000256" key="1">
    <source>
        <dbReference type="SAM" id="Coils"/>
    </source>
</evidence>
<evidence type="ECO:0000313" key="3">
    <source>
        <dbReference type="EMBL" id="RIA91009.1"/>
    </source>
</evidence>
<sequence length="998" mass="114937">MANILILNFCFKDDNDGTNDFSLNINTQNIQSVDDLKNVLVTGGRVTYNNFDLYRNNFGKDVKEHMKLSIEIRKYFSESPDIKQPIFTIKPNIMSKIVDTSTSTSTTVAENEMVLLADEIKKYDTRTLISFLRRHELELNETAIKILEKEELTGRAFLKTTEEKLCSYGMPEESVSDLADFAKECKEKKLRSFSSYKTKKDLKEVLAKYGVKDVRELTGKKISLNPQFEVVGEENMGHVNYAIKAFEELICITEDRISCMSRNSLNICFVKTALKEGSEDEKELCMESEIDSLRQRITELEAEKAELKVELEAKNSEIPELKKKLAEVKARNSKLIKQIMEENNRHDARIEDTTDRILKLEQLQNNNTPNNNSPNFNLVMGHHEKSLEDRETDDFLNEVHKKRISNDIRQRNKEKKLQRDQNKTSDTVYVMETVNNVEKSHEPEINNCTSSHGVEVIVDIFKEQTQKSIANFSILSRDIKPINKVNRFFKKSKLSHEKETITNTSSTLTKVDSERLENDERANDMKRKIISAKRSEIMLWHLFSERFEDKVMKLRSNDKKLTDQTARKQIYNEMKPYLTGASDGYLRIMTCKARKINKLFGYEYDPVTLKKNKGIPGYMVQRVTCNADRISRLTNPQIEYIIEQVKSKTITDQSHVNEISESMANTSANDPNSDDNFSDTSDATDYFKEEEGTNKSTKEVSKKFEVSAPTIPISASPSNSLKAVDDYYKMILEDCVKDYNDSDSNNSKKEIPDDSDNDGYNGYGRYNEYGECDKGYYYHDGRYESKASLMMSPIIFPGVEEPFLVAVDETDTINHFKEDILIRRRGIIHENVKTFKIWKVFIPVNEYNKLKNDPVEIVSGEELDKQRITSIGKARVASINGAGVEMDYYLEKICKLGVIKVGDELHIDKNYNHHDQAKVPKSVKIGCKVIGIDNGIFTVALIGYDEEQKSLVLLEIWLLNKFNLNKQYRPKYYGRPDENIDIIRNGEDMGILKIDIKN</sequence>
<feature type="region of interest" description="Disordered" evidence="2">
    <location>
        <begin position="741"/>
        <end position="762"/>
    </location>
</feature>
<dbReference type="Gene3D" id="1.10.287.1490">
    <property type="match status" value="1"/>
</dbReference>
<organism evidence="3 4">
    <name type="scientific">Glomus cerebriforme</name>
    <dbReference type="NCBI Taxonomy" id="658196"/>
    <lineage>
        <taxon>Eukaryota</taxon>
        <taxon>Fungi</taxon>
        <taxon>Fungi incertae sedis</taxon>
        <taxon>Mucoromycota</taxon>
        <taxon>Glomeromycotina</taxon>
        <taxon>Glomeromycetes</taxon>
        <taxon>Glomerales</taxon>
        <taxon>Glomeraceae</taxon>
        <taxon>Glomus</taxon>
    </lineage>
</organism>
<dbReference type="Gene3D" id="1.10.150.50">
    <property type="entry name" value="Transcription Factor, Ets-1"/>
    <property type="match status" value="1"/>
</dbReference>
<feature type="coiled-coil region" evidence="1">
    <location>
        <begin position="283"/>
        <end position="363"/>
    </location>
</feature>
<comment type="caution">
    <text evidence="3">The sequence shown here is derived from an EMBL/GenBank/DDBJ whole genome shotgun (WGS) entry which is preliminary data.</text>
</comment>
<protein>
    <submittedName>
        <fullName evidence="3">Uncharacterized protein</fullName>
    </submittedName>
</protein>
<dbReference type="EMBL" id="QKYT01000164">
    <property type="protein sequence ID" value="RIA91009.1"/>
    <property type="molecule type" value="Genomic_DNA"/>
</dbReference>
<keyword evidence="1" id="KW-0175">Coiled coil</keyword>
<dbReference type="Proteomes" id="UP000265703">
    <property type="component" value="Unassembled WGS sequence"/>
</dbReference>
<name>A0A397T109_9GLOM</name>
<keyword evidence="4" id="KW-1185">Reference proteome</keyword>
<gene>
    <name evidence="3" type="ORF">C1645_822583</name>
</gene>
<proteinExistence type="predicted"/>
<evidence type="ECO:0000256" key="2">
    <source>
        <dbReference type="SAM" id="MobiDB-lite"/>
    </source>
</evidence>
<feature type="compositionally biased region" description="Basic and acidic residues" evidence="2">
    <location>
        <begin position="741"/>
        <end position="752"/>
    </location>
</feature>
<dbReference type="InterPro" id="IPR013761">
    <property type="entry name" value="SAM/pointed_sf"/>
</dbReference>
<dbReference type="OrthoDB" id="2378360at2759"/>
<feature type="compositionally biased region" description="Basic and acidic residues" evidence="2">
    <location>
        <begin position="685"/>
        <end position="700"/>
    </location>
</feature>
<dbReference type="AlphaFoldDB" id="A0A397T109"/>
<reference evidence="3" key="1">
    <citation type="submission" date="2018-06" db="EMBL/GenBank/DDBJ databases">
        <title>Comparative genomics reveals the genomic features of Rhizophagus irregularis, R. cerebriforme, R. diaphanum and Gigaspora rosea, and their symbiotic lifestyle signature.</title>
        <authorList>
            <person name="Morin E."/>
            <person name="San Clemente H."/>
            <person name="Chen E.C.H."/>
            <person name="De La Providencia I."/>
            <person name="Hainaut M."/>
            <person name="Kuo A."/>
            <person name="Kohler A."/>
            <person name="Murat C."/>
            <person name="Tang N."/>
            <person name="Roy S."/>
            <person name="Loubradou J."/>
            <person name="Henrissat B."/>
            <person name="Grigoriev I.V."/>
            <person name="Corradi N."/>
            <person name="Roux C."/>
            <person name="Martin F.M."/>
        </authorList>
    </citation>
    <scope>NUCLEOTIDE SEQUENCE [LARGE SCALE GENOMIC DNA]</scope>
    <source>
        <strain evidence="3">DAOM 227022</strain>
    </source>
</reference>